<gene>
    <name evidence="2" type="ORF">C8E87_6704</name>
</gene>
<protein>
    <submittedName>
        <fullName evidence="2">Uncharacterized protein</fullName>
    </submittedName>
</protein>
<feature type="region of interest" description="Disordered" evidence="1">
    <location>
        <begin position="50"/>
        <end position="94"/>
    </location>
</feature>
<evidence type="ECO:0000256" key="1">
    <source>
        <dbReference type="SAM" id="MobiDB-lite"/>
    </source>
</evidence>
<keyword evidence="3" id="KW-1185">Reference proteome</keyword>
<dbReference type="EMBL" id="SNWR01000002">
    <property type="protein sequence ID" value="TDO31291.1"/>
    <property type="molecule type" value="Genomic_DNA"/>
</dbReference>
<reference evidence="2 3" key="1">
    <citation type="submission" date="2019-03" db="EMBL/GenBank/DDBJ databases">
        <title>Sequencing the genomes of 1000 actinobacteria strains.</title>
        <authorList>
            <person name="Klenk H.-P."/>
        </authorList>
    </citation>
    <scope>NUCLEOTIDE SEQUENCE [LARGE SCALE GENOMIC DNA]</scope>
    <source>
        <strain evidence="2 3">DSM 43805</strain>
    </source>
</reference>
<dbReference type="Proteomes" id="UP000294901">
    <property type="component" value="Unassembled WGS sequence"/>
</dbReference>
<sequence>MCRVRFGCSGDNLHRFPRIRPIVEDMQINSLGSMVSSAYDTARSNLRSMADAAAGSGRPEPVKPALAETPRPEVKAAAEPAPGRRQGVNLDSYA</sequence>
<name>A0A4R6J8S4_9ACTN</name>
<dbReference type="AlphaFoldDB" id="A0A4R6J8S4"/>
<organism evidence="2 3">
    <name type="scientific">Paractinoplanes brasiliensis</name>
    <dbReference type="NCBI Taxonomy" id="52695"/>
    <lineage>
        <taxon>Bacteria</taxon>
        <taxon>Bacillati</taxon>
        <taxon>Actinomycetota</taxon>
        <taxon>Actinomycetes</taxon>
        <taxon>Micromonosporales</taxon>
        <taxon>Micromonosporaceae</taxon>
        <taxon>Paractinoplanes</taxon>
    </lineage>
</organism>
<comment type="caution">
    <text evidence="2">The sequence shown here is derived from an EMBL/GenBank/DDBJ whole genome shotgun (WGS) entry which is preliminary data.</text>
</comment>
<accession>A0A4R6J8S4</accession>
<evidence type="ECO:0000313" key="2">
    <source>
        <dbReference type="EMBL" id="TDO31291.1"/>
    </source>
</evidence>
<evidence type="ECO:0000313" key="3">
    <source>
        <dbReference type="Proteomes" id="UP000294901"/>
    </source>
</evidence>
<proteinExistence type="predicted"/>